<dbReference type="InterPro" id="IPR020846">
    <property type="entry name" value="MFS_dom"/>
</dbReference>
<dbReference type="SUPFAM" id="SSF103473">
    <property type="entry name" value="MFS general substrate transporter"/>
    <property type="match status" value="1"/>
</dbReference>
<feature type="transmembrane region" description="Helical" evidence="5">
    <location>
        <begin position="203"/>
        <end position="223"/>
    </location>
</feature>
<feature type="transmembrane region" description="Helical" evidence="5">
    <location>
        <begin position="243"/>
        <end position="263"/>
    </location>
</feature>
<dbReference type="InterPro" id="IPR036259">
    <property type="entry name" value="MFS_trans_sf"/>
</dbReference>
<dbReference type="GO" id="GO:0022857">
    <property type="term" value="F:transmembrane transporter activity"/>
    <property type="evidence" value="ECO:0007669"/>
    <property type="project" value="InterPro"/>
</dbReference>
<feature type="transmembrane region" description="Helical" evidence="5">
    <location>
        <begin position="82"/>
        <end position="100"/>
    </location>
</feature>
<sequence length="383" mass="38924">MTAINTQMPLVPGRLEQMSTRIAFFIAGFGLAAWAPLVPYAKARAGLDEATLGLLLLCLGAGSILAMPVAGVLATRFGCRRVLIGGTLLICLALPLLATASSMPLLVATLFVFGAGLGAVDSTVNLQAVIVERASGRNMMSGFHGLFSVGGIAGAAGVSALLALGLSPLWAIVVVIVLILAALLKAAPHLLPYGSESSGPAFAVPHGVVLFIGLLCFTVFLAEGAMLDWSAVFLTTEKSIGEAYAGLGYAAFALTMTAGRLMGDTIVRHLGARRVIVLGGVFAAAGMALATLAPNWEIALLGYALVGVGCSNIVPVLYTAVGKQTVMPENIAVPAITTLGYAGILAGPAAIGFIAHASSLSSAFLLITAMLVAVAISGRILRV</sequence>
<feature type="transmembrane region" description="Helical" evidence="5">
    <location>
        <begin position="333"/>
        <end position="354"/>
    </location>
</feature>
<dbReference type="OrthoDB" id="9810941at2"/>
<feature type="transmembrane region" description="Helical" evidence="5">
    <location>
        <begin position="275"/>
        <end position="294"/>
    </location>
</feature>
<accession>A0A0J6GCB3</accession>
<dbReference type="AlphaFoldDB" id="A0A0J6GCB3"/>
<dbReference type="Pfam" id="PF07690">
    <property type="entry name" value="MFS_1"/>
    <property type="match status" value="1"/>
</dbReference>
<feature type="transmembrane region" description="Helical" evidence="5">
    <location>
        <begin position="53"/>
        <end position="75"/>
    </location>
</feature>
<keyword evidence="2 5" id="KW-0812">Transmembrane</keyword>
<evidence type="ECO:0000256" key="3">
    <source>
        <dbReference type="ARBA" id="ARBA00022989"/>
    </source>
</evidence>
<feature type="transmembrane region" description="Helical" evidence="5">
    <location>
        <begin position="21"/>
        <end position="41"/>
    </location>
</feature>
<protein>
    <submittedName>
        <fullName evidence="7">Sugar phosphate permease</fullName>
    </submittedName>
</protein>
<feature type="transmembrane region" description="Helical" evidence="5">
    <location>
        <begin position="169"/>
        <end position="191"/>
    </location>
</feature>
<dbReference type="PANTHER" id="PTHR23514:SF13">
    <property type="entry name" value="INNER MEMBRANE PROTEIN YBJJ"/>
    <property type="match status" value="1"/>
</dbReference>
<evidence type="ECO:0000256" key="5">
    <source>
        <dbReference type="SAM" id="Phobius"/>
    </source>
</evidence>
<dbReference type="InterPro" id="IPR051788">
    <property type="entry name" value="MFS_Transporter"/>
</dbReference>
<evidence type="ECO:0000256" key="2">
    <source>
        <dbReference type="ARBA" id="ARBA00022692"/>
    </source>
</evidence>
<reference evidence="7" key="1">
    <citation type="submission" date="2016-10" db="EMBL/GenBank/DDBJ databases">
        <authorList>
            <person name="Varghese N."/>
            <person name="Submissions S."/>
        </authorList>
    </citation>
    <scope>NUCLEOTIDE SEQUENCE [LARGE SCALE GENOMIC DNA]</scope>
    <source>
        <strain evidence="7">LMG 25555</strain>
    </source>
</reference>
<dbReference type="PATRIC" id="fig|882211.3.peg.3323"/>
<name>A0A0J6GCB3_PSEDM</name>
<gene>
    <name evidence="7" type="ORF">SAMN04489800_3740</name>
</gene>
<feature type="transmembrane region" description="Helical" evidence="5">
    <location>
        <begin position="106"/>
        <end position="131"/>
    </location>
</feature>
<dbReference type="GO" id="GO:0016020">
    <property type="term" value="C:membrane"/>
    <property type="evidence" value="ECO:0007669"/>
    <property type="project" value="UniProtKB-SubCell"/>
</dbReference>
<dbReference type="EMBL" id="FNUD01000002">
    <property type="protein sequence ID" value="SEF02803.1"/>
    <property type="molecule type" value="Genomic_DNA"/>
</dbReference>
<keyword evidence="8" id="KW-1185">Reference proteome</keyword>
<dbReference type="CDD" id="cd17393">
    <property type="entry name" value="MFS_MosC_like"/>
    <property type="match status" value="1"/>
</dbReference>
<feature type="domain" description="Major facilitator superfamily (MFS) profile" evidence="6">
    <location>
        <begin position="16"/>
        <end position="383"/>
    </location>
</feature>
<evidence type="ECO:0000256" key="4">
    <source>
        <dbReference type="ARBA" id="ARBA00023136"/>
    </source>
</evidence>
<proteinExistence type="predicted"/>
<dbReference type="InterPro" id="IPR011701">
    <property type="entry name" value="MFS"/>
</dbReference>
<dbReference type="Gene3D" id="1.20.1250.20">
    <property type="entry name" value="MFS general substrate transporter like domains"/>
    <property type="match status" value="2"/>
</dbReference>
<evidence type="ECO:0000259" key="6">
    <source>
        <dbReference type="PROSITE" id="PS50850"/>
    </source>
</evidence>
<comment type="subcellular location">
    <subcellularLocation>
        <location evidence="1">Membrane</location>
        <topology evidence="1">Multi-pass membrane protein</topology>
    </subcellularLocation>
</comment>
<feature type="transmembrane region" description="Helical" evidence="5">
    <location>
        <begin position="360"/>
        <end position="381"/>
    </location>
</feature>
<dbReference type="RefSeq" id="WP_048360988.1">
    <property type="nucleotide sequence ID" value="NZ_FNUD01000002.1"/>
</dbReference>
<keyword evidence="3 5" id="KW-1133">Transmembrane helix</keyword>
<evidence type="ECO:0000313" key="8">
    <source>
        <dbReference type="Proteomes" id="UP000183613"/>
    </source>
</evidence>
<dbReference type="PANTHER" id="PTHR23514">
    <property type="entry name" value="BYPASS OF STOP CODON PROTEIN 6"/>
    <property type="match status" value="1"/>
</dbReference>
<dbReference type="PROSITE" id="PS50850">
    <property type="entry name" value="MFS"/>
    <property type="match status" value="1"/>
</dbReference>
<evidence type="ECO:0000313" key="7">
    <source>
        <dbReference type="EMBL" id="SEF02803.1"/>
    </source>
</evidence>
<feature type="transmembrane region" description="Helical" evidence="5">
    <location>
        <begin position="143"/>
        <end position="163"/>
    </location>
</feature>
<dbReference type="Proteomes" id="UP000183613">
    <property type="component" value="Unassembled WGS sequence"/>
</dbReference>
<organism evidence="7 8">
    <name type="scientific">Pseudomonas deceptionensis</name>
    <dbReference type="NCBI Taxonomy" id="882211"/>
    <lineage>
        <taxon>Bacteria</taxon>
        <taxon>Pseudomonadati</taxon>
        <taxon>Pseudomonadota</taxon>
        <taxon>Gammaproteobacteria</taxon>
        <taxon>Pseudomonadales</taxon>
        <taxon>Pseudomonadaceae</taxon>
        <taxon>Pseudomonas</taxon>
    </lineage>
</organism>
<evidence type="ECO:0000256" key="1">
    <source>
        <dbReference type="ARBA" id="ARBA00004141"/>
    </source>
</evidence>
<keyword evidence="4 5" id="KW-0472">Membrane</keyword>
<feature type="transmembrane region" description="Helical" evidence="5">
    <location>
        <begin position="300"/>
        <end position="321"/>
    </location>
</feature>
<comment type="caution">
    <text evidence="7">The sequence shown here is derived from an EMBL/GenBank/DDBJ whole genome shotgun (WGS) entry which is preliminary data.</text>
</comment>